<dbReference type="AlphaFoldDB" id="Q1IJ26"/>
<dbReference type="InterPro" id="IPR032710">
    <property type="entry name" value="NTF2-like_dom_sf"/>
</dbReference>
<reference evidence="2 3" key="1">
    <citation type="journal article" date="2009" name="Appl. Environ. Microbiol.">
        <title>Three genomes from the phylum Acidobacteria provide insight into the lifestyles of these microorganisms in soils.</title>
        <authorList>
            <person name="Ward N.L."/>
            <person name="Challacombe J.F."/>
            <person name="Janssen P.H."/>
            <person name="Henrissat B."/>
            <person name="Coutinho P.M."/>
            <person name="Wu M."/>
            <person name="Xie G."/>
            <person name="Haft D.H."/>
            <person name="Sait M."/>
            <person name="Badger J."/>
            <person name="Barabote R.D."/>
            <person name="Bradley B."/>
            <person name="Brettin T.S."/>
            <person name="Brinkac L.M."/>
            <person name="Bruce D."/>
            <person name="Creasy T."/>
            <person name="Daugherty S.C."/>
            <person name="Davidsen T.M."/>
            <person name="DeBoy R.T."/>
            <person name="Detter J.C."/>
            <person name="Dodson R.J."/>
            <person name="Durkin A.S."/>
            <person name="Ganapathy A."/>
            <person name="Gwinn-Giglio M."/>
            <person name="Han C.S."/>
            <person name="Khouri H."/>
            <person name="Kiss H."/>
            <person name="Kothari S.P."/>
            <person name="Madupu R."/>
            <person name="Nelson K.E."/>
            <person name="Nelson W.C."/>
            <person name="Paulsen I."/>
            <person name="Penn K."/>
            <person name="Ren Q."/>
            <person name="Rosovitz M.J."/>
            <person name="Selengut J.D."/>
            <person name="Shrivastava S."/>
            <person name="Sullivan S.A."/>
            <person name="Tapia R."/>
            <person name="Thompson L.S."/>
            <person name="Watkins K.L."/>
            <person name="Yang Q."/>
            <person name="Yu C."/>
            <person name="Zafar N."/>
            <person name="Zhou L."/>
            <person name="Kuske C.R."/>
        </authorList>
    </citation>
    <scope>NUCLEOTIDE SEQUENCE [LARGE SCALE GENOMIC DNA]</scope>
    <source>
        <strain evidence="2 3">Ellin345</strain>
    </source>
</reference>
<protein>
    <recommendedName>
        <fullName evidence="1">SnoaL-like domain-containing protein</fullName>
    </recommendedName>
</protein>
<dbReference type="STRING" id="204669.Acid345_4124"/>
<dbReference type="SUPFAM" id="SSF54427">
    <property type="entry name" value="NTF2-like"/>
    <property type="match status" value="1"/>
</dbReference>
<evidence type="ECO:0000313" key="3">
    <source>
        <dbReference type="Proteomes" id="UP000002432"/>
    </source>
</evidence>
<dbReference type="EMBL" id="CP000360">
    <property type="protein sequence ID" value="ABF43124.1"/>
    <property type="molecule type" value="Genomic_DNA"/>
</dbReference>
<evidence type="ECO:0000259" key="1">
    <source>
        <dbReference type="Pfam" id="PF12680"/>
    </source>
</evidence>
<name>Q1IJ26_KORVE</name>
<evidence type="ECO:0000313" key="2">
    <source>
        <dbReference type="EMBL" id="ABF43124.1"/>
    </source>
</evidence>
<sequence length="124" mass="14204">MTREQAHEFATQWAAAWNRRDVEAVLAHFADDVEFISPKAQQFVGRSVLKGKAELRNYWETALKQINDIRFTLDSVFVGPGEREIAVLYTSRLNGRASRAMEIMRFHEDGLIVRGEAMYGVTIE</sequence>
<dbReference type="Gene3D" id="3.10.450.50">
    <property type="match status" value="1"/>
</dbReference>
<dbReference type="EnsemblBacteria" id="ABF43124">
    <property type="protein sequence ID" value="ABF43124"/>
    <property type="gene ID" value="Acid345_4124"/>
</dbReference>
<accession>Q1IJ26</accession>
<dbReference type="InterPro" id="IPR037401">
    <property type="entry name" value="SnoaL-like"/>
</dbReference>
<dbReference type="OrthoDB" id="333383at2"/>
<dbReference type="HOGENOM" id="CLU_133108_0_0_0"/>
<dbReference type="RefSeq" id="WP_011524923.1">
    <property type="nucleotide sequence ID" value="NC_008009.1"/>
</dbReference>
<dbReference type="Pfam" id="PF12680">
    <property type="entry name" value="SnoaL_2"/>
    <property type="match status" value="1"/>
</dbReference>
<keyword evidence="3" id="KW-1185">Reference proteome</keyword>
<organism evidence="2 3">
    <name type="scientific">Koribacter versatilis (strain Ellin345)</name>
    <dbReference type="NCBI Taxonomy" id="204669"/>
    <lineage>
        <taxon>Bacteria</taxon>
        <taxon>Pseudomonadati</taxon>
        <taxon>Acidobacteriota</taxon>
        <taxon>Terriglobia</taxon>
        <taxon>Terriglobales</taxon>
        <taxon>Candidatus Korobacteraceae</taxon>
        <taxon>Candidatus Korobacter</taxon>
    </lineage>
</organism>
<dbReference type="Proteomes" id="UP000002432">
    <property type="component" value="Chromosome"/>
</dbReference>
<dbReference type="KEGG" id="aba:Acid345_4124"/>
<dbReference type="eggNOG" id="COG4319">
    <property type="taxonomic scope" value="Bacteria"/>
</dbReference>
<gene>
    <name evidence="2" type="ordered locus">Acid345_4124</name>
</gene>
<feature type="domain" description="SnoaL-like" evidence="1">
    <location>
        <begin position="11"/>
        <end position="114"/>
    </location>
</feature>
<proteinExistence type="predicted"/>